<dbReference type="InterPro" id="IPR034660">
    <property type="entry name" value="DinB/YfiT-like"/>
</dbReference>
<accession>A0A3G3JXE3</accession>
<dbReference type="AlphaFoldDB" id="A0A3G3JXE3"/>
<reference evidence="2 3" key="1">
    <citation type="submission" date="2018-10" db="EMBL/GenBank/DDBJ databases">
        <title>Genome Sequence of Cohnella sp.</title>
        <authorList>
            <person name="Srinivasan S."/>
            <person name="Kim M.K."/>
        </authorList>
    </citation>
    <scope>NUCLEOTIDE SEQUENCE [LARGE SCALE GENOMIC DNA]</scope>
    <source>
        <strain evidence="2 3">18JY8-7</strain>
    </source>
</reference>
<name>A0A3G3JXE3_9BACL</name>
<dbReference type="SUPFAM" id="SSF109854">
    <property type="entry name" value="DinB/YfiT-like putative metalloenzymes"/>
    <property type="match status" value="1"/>
</dbReference>
<evidence type="ECO:0000313" key="3">
    <source>
        <dbReference type="Proteomes" id="UP000269097"/>
    </source>
</evidence>
<organism evidence="2 3">
    <name type="scientific">Cohnella candidum</name>
    <dbReference type="NCBI Taxonomy" id="2674991"/>
    <lineage>
        <taxon>Bacteria</taxon>
        <taxon>Bacillati</taxon>
        <taxon>Bacillota</taxon>
        <taxon>Bacilli</taxon>
        <taxon>Bacillales</taxon>
        <taxon>Paenibacillaceae</taxon>
        <taxon>Cohnella</taxon>
    </lineage>
</organism>
<dbReference type="KEGG" id="coh:EAV92_08080"/>
<evidence type="ECO:0000313" key="2">
    <source>
        <dbReference type="EMBL" id="AYQ72527.1"/>
    </source>
</evidence>
<feature type="domain" description="DinB-like" evidence="1">
    <location>
        <begin position="28"/>
        <end position="157"/>
    </location>
</feature>
<protein>
    <submittedName>
        <fullName evidence="2">DinB family protein</fullName>
    </submittedName>
</protein>
<dbReference type="Proteomes" id="UP000269097">
    <property type="component" value="Chromosome"/>
</dbReference>
<dbReference type="Pfam" id="PF12867">
    <property type="entry name" value="DinB_2"/>
    <property type="match status" value="1"/>
</dbReference>
<keyword evidence="3" id="KW-1185">Reference proteome</keyword>
<dbReference type="Gene3D" id="1.20.120.450">
    <property type="entry name" value="dinb family like domain"/>
    <property type="match status" value="1"/>
</dbReference>
<dbReference type="EMBL" id="CP033433">
    <property type="protein sequence ID" value="AYQ72527.1"/>
    <property type="molecule type" value="Genomic_DNA"/>
</dbReference>
<dbReference type="InterPro" id="IPR024775">
    <property type="entry name" value="DinB-like"/>
</dbReference>
<proteinExistence type="predicted"/>
<evidence type="ECO:0000259" key="1">
    <source>
        <dbReference type="Pfam" id="PF12867"/>
    </source>
</evidence>
<sequence>MGEEQRLTNHDAIRNRQLFEDYVPFVRSLANLTEEQQLKRLGEGKWSVRDVIAHMWKWDEFFERHAVLPLSQGQPLTYHHLDFNAFNENAKNECRKLDWKHVTEQAAATRERLLNAIRGIPESEYDREHQDADGRPFSVTAYLLDFAEHDEHHRKQIESALGTAL</sequence>
<gene>
    <name evidence="2" type="ORF">EAV92_08080</name>
</gene>